<dbReference type="PANTHER" id="PTHR33798:SF5">
    <property type="entry name" value="FLAVIN REDUCTASE LIKE DOMAIN-CONTAINING PROTEIN"/>
    <property type="match status" value="1"/>
</dbReference>
<organism evidence="6 7">
    <name type="scientific">Marinobacter salarius</name>
    <dbReference type="NCBI Taxonomy" id="1420917"/>
    <lineage>
        <taxon>Bacteria</taxon>
        <taxon>Pseudomonadati</taxon>
        <taxon>Pseudomonadota</taxon>
        <taxon>Gammaproteobacteria</taxon>
        <taxon>Pseudomonadales</taxon>
        <taxon>Marinobacteraceae</taxon>
        <taxon>Marinobacter</taxon>
    </lineage>
</organism>
<comment type="cofactor">
    <cofactor evidence="1">
        <name>FMN</name>
        <dbReference type="ChEBI" id="CHEBI:58210"/>
    </cofactor>
</comment>
<dbReference type="GeneID" id="77254286"/>
<keyword evidence="3" id="KW-0288">FMN</keyword>
<evidence type="ECO:0000313" key="6">
    <source>
        <dbReference type="EMBL" id="ARM82382.1"/>
    </source>
</evidence>
<dbReference type="RefSeq" id="WP_036211611.1">
    <property type="nucleotide sequence ID" value="NZ_CP020931.1"/>
</dbReference>
<dbReference type="EMBL" id="CP020931">
    <property type="protein sequence ID" value="ARM82382.1"/>
    <property type="molecule type" value="Genomic_DNA"/>
</dbReference>
<dbReference type="Proteomes" id="UP000193100">
    <property type="component" value="Chromosome"/>
</dbReference>
<dbReference type="InterPro" id="IPR002563">
    <property type="entry name" value="Flavin_Rdtase-like_dom"/>
</dbReference>
<accession>A0A1W6K4S5</accession>
<proteinExistence type="inferred from homology"/>
<protein>
    <submittedName>
        <fullName evidence="6">Flavin reductase like domain protein</fullName>
    </submittedName>
</protein>
<dbReference type="STRING" id="1420917.AU15_05330"/>
<dbReference type="InterPro" id="IPR012349">
    <property type="entry name" value="Split_barrel_FMN-bd"/>
</dbReference>
<keyword evidence="2" id="KW-0285">Flavoprotein</keyword>
<evidence type="ECO:0000256" key="2">
    <source>
        <dbReference type="ARBA" id="ARBA00022630"/>
    </source>
</evidence>
<dbReference type="GO" id="GO:0016646">
    <property type="term" value="F:oxidoreductase activity, acting on the CH-NH group of donors, NAD or NADP as acceptor"/>
    <property type="evidence" value="ECO:0007669"/>
    <property type="project" value="UniProtKB-ARBA"/>
</dbReference>
<evidence type="ECO:0000256" key="1">
    <source>
        <dbReference type="ARBA" id="ARBA00001917"/>
    </source>
</evidence>
<dbReference type="Pfam" id="PF01613">
    <property type="entry name" value="Flavin_Reduct"/>
    <property type="match status" value="1"/>
</dbReference>
<dbReference type="PANTHER" id="PTHR33798">
    <property type="entry name" value="FLAVOPROTEIN OXYGENASE"/>
    <property type="match status" value="1"/>
</dbReference>
<sequence length="205" mass="22703">MLIDLAAIEAKHIHPILTQTVIPRPVAWVLSLNPGGDLNLAPYSFFTVVTGKPPILMVSVGKKPSDGSFKDTRVNIEARKQFVVHVGSQHHAQVMTESARHLDHGQSELDQLDLNLVQEEGWPMPRIEGCMVALYCELREIIEMGDTPQSLVFGNIKQVFVDDRVARINEQGRFVFDAKGIDPISRLGGSEYGTLGDILNVPRPD</sequence>
<dbReference type="Gene3D" id="2.30.110.10">
    <property type="entry name" value="Electron Transport, Fmn-binding Protein, Chain A"/>
    <property type="match status" value="1"/>
</dbReference>
<evidence type="ECO:0000256" key="3">
    <source>
        <dbReference type="ARBA" id="ARBA00022643"/>
    </source>
</evidence>
<evidence type="ECO:0000259" key="5">
    <source>
        <dbReference type="SMART" id="SM00903"/>
    </source>
</evidence>
<gene>
    <name evidence="6" type="ORF">MARSALSMR5_00281</name>
</gene>
<dbReference type="SMART" id="SM00903">
    <property type="entry name" value="Flavin_Reduct"/>
    <property type="match status" value="1"/>
</dbReference>
<comment type="similarity">
    <text evidence="4">Belongs to the flavoredoxin family.</text>
</comment>
<name>A0A1W6K4S5_9GAMM</name>
<reference evidence="6 7" key="1">
    <citation type="submission" date="2017-04" db="EMBL/GenBank/DDBJ databases">
        <title>Genome Sequence of Marinobacter salarius strain SMR5 Isolated from a culture of the Diatom Skeletonema marinoi.</title>
        <authorList>
            <person name="Topel M."/>
            <person name="Pinder M.I.M."/>
            <person name="Johansson O.N."/>
            <person name="Kourtchenko O."/>
            <person name="Godhe A."/>
            <person name="Clarke A.K."/>
        </authorList>
    </citation>
    <scope>NUCLEOTIDE SEQUENCE [LARGE SCALE GENOMIC DNA]</scope>
    <source>
        <strain evidence="6 7">SMR5</strain>
    </source>
</reference>
<evidence type="ECO:0000313" key="7">
    <source>
        <dbReference type="Proteomes" id="UP000193100"/>
    </source>
</evidence>
<feature type="domain" description="Flavin reductase like" evidence="5">
    <location>
        <begin position="19"/>
        <end position="171"/>
    </location>
</feature>
<dbReference type="GO" id="GO:0010181">
    <property type="term" value="F:FMN binding"/>
    <property type="evidence" value="ECO:0007669"/>
    <property type="project" value="InterPro"/>
</dbReference>
<evidence type="ECO:0000256" key="4">
    <source>
        <dbReference type="ARBA" id="ARBA00038054"/>
    </source>
</evidence>
<dbReference type="AlphaFoldDB" id="A0A1W6K4S5"/>
<dbReference type="SUPFAM" id="SSF50475">
    <property type="entry name" value="FMN-binding split barrel"/>
    <property type="match status" value="1"/>
</dbReference>